<keyword evidence="8 11" id="KW-0472">Membrane</keyword>
<accession>A0AAD4J7F5</accession>
<comment type="similarity">
    <text evidence="2">Belongs to the RLP family.</text>
</comment>
<dbReference type="AlphaFoldDB" id="A0AAD4J7F5"/>
<name>A0AAD4J7F5_PERFH</name>
<keyword evidence="13" id="KW-1185">Reference proteome</keyword>
<dbReference type="PANTHER" id="PTHR48063:SF96">
    <property type="entry name" value="LEUCINE-RICH REPEAT-CONTAINING N-TERMINAL PLANT-TYPE DOMAIN-CONTAINING PROTEIN"/>
    <property type="match status" value="1"/>
</dbReference>
<evidence type="ECO:0000256" key="9">
    <source>
        <dbReference type="ARBA" id="ARBA00023180"/>
    </source>
</evidence>
<proteinExistence type="inferred from homology"/>
<dbReference type="EMBL" id="SDAM02000130">
    <property type="protein sequence ID" value="KAH6828231.1"/>
    <property type="molecule type" value="Genomic_DNA"/>
</dbReference>
<dbReference type="GO" id="GO:0016020">
    <property type="term" value="C:membrane"/>
    <property type="evidence" value="ECO:0007669"/>
    <property type="project" value="UniProtKB-SubCell"/>
</dbReference>
<evidence type="ECO:0000256" key="1">
    <source>
        <dbReference type="ARBA" id="ARBA00004479"/>
    </source>
</evidence>
<comment type="caution">
    <text evidence="12">The sequence shown here is derived from an EMBL/GenBank/DDBJ whole genome shotgun (WGS) entry which is preliminary data.</text>
</comment>
<organism evidence="12 13">
    <name type="scientific">Perilla frutescens var. hirtella</name>
    <name type="common">Perilla citriodora</name>
    <name type="synonym">Perilla setoyensis</name>
    <dbReference type="NCBI Taxonomy" id="608512"/>
    <lineage>
        <taxon>Eukaryota</taxon>
        <taxon>Viridiplantae</taxon>
        <taxon>Streptophyta</taxon>
        <taxon>Embryophyta</taxon>
        <taxon>Tracheophyta</taxon>
        <taxon>Spermatophyta</taxon>
        <taxon>Magnoliopsida</taxon>
        <taxon>eudicotyledons</taxon>
        <taxon>Gunneridae</taxon>
        <taxon>Pentapetalae</taxon>
        <taxon>asterids</taxon>
        <taxon>lamiids</taxon>
        <taxon>Lamiales</taxon>
        <taxon>Lamiaceae</taxon>
        <taxon>Nepetoideae</taxon>
        <taxon>Elsholtzieae</taxon>
        <taxon>Perilla</taxon>
    </lineage>
</organism>
<evidence type="ECO:0000256" key="4">
    <source>
        <dbReference type="ARBA" id="ARBA00022692"/>
    </source>
</evidence>
<evidence type="ECO:0000256" key="8">
    <source>
        <dbReference type="ARBA" id="ARBA00023136"/>
    </source>
</evidence>
<dbReference type="Proteomes" id="UP001190926">
    <property type="component" value="Unassembled WGS sequence"/>
</dbReference>
<keyword evidence="3" id="KW-0433">Leucine-rich repeat</keyword>
<evidence type="ECO:0000256" key="6">
    <source>
        <dbReference type="ARBA" id="ARBA00022737"/>
    </source>
</evidence>
<evidence type="ECO:0000256" key="11">
    <source>
        <dbReference type="SAM" id="Phobius"/>
    </source>
</evidence>
<evidence type="ECO:0000256" key="7">
    <source>
        <dbReference type="ARBA" id="ARBA00022989"/>
    </source>
</evidence>
<dbReference type="Pfam" id="PF00560">
    <property type="entry name" value="LRR_1"/>
    <property type="match status" value="2"/>
</dbReference>
<evidence type="ECO:0000256" key="5">
    <source>
        <dbReference type="ARBA" id="ARBA00022729"/>
    </source>
</evidence>
<evidence type="ECO:0000256" key="3">
    <source>
        <dbReference type="ARBA" id="ARBA00022614"/>
    </source>
</evidence>
<dbReference type="Pfam" id="PF13855">
    <property type="entry name" value="LRR_8"/>
    <property type="match status" value="1"/>
</dbReference>
<keyword evidence="5" id="KW-0732">Signal</keyword>
<dbReference type="InterPro" id="IPR001611">
    <property type="entry name" value="Leu-rich_rpt"/>
</dbReference>
<dbReference type="SUPFAM" id="SSF52058">
    <property type="entry name" value="L domain-like"/>
    <property type="match status" value="1"/>
</dbReference>
<evidence type="ECO:0000313" key="12">
    <source>
        <dbReference type="EMBL" id="KAH6828231.1"/>
    </source>
</evidence>
<keyword evidence="9" id="KW-0325">Glycoprotein</keyword>
<sequence>MGGEGEQWPPVWKPIEECPEYEYIAPYIEEWPIEHDDNAYFHYRDRVPIDTFKMFLKTIRESRVYDVTQKIPGLPLFPCTDLVHEEFYQRHAIPKCEIVIEKINERAQMRAEFYIFVSLEKGVDASPPRTYFLTFKVKEVSSSVIKTVQAMLFNSVVDGWRFKPDSPETCSDDKQSSSSPETCSDDKDSAPESCSVSQATRRRRIRRPLSPHFTFKPLRLSFLKKRLNRNQRVRLKRNRLEGPIPNSFFQQQSLEFLHLSYNLLNGSFHLEKLQRFPKLTDLDLSYNNLSVDASNINSSLHGFPNLYGLGLASCNLSDFPDFIKQYSNMSNLDLSNNPIEGDILSWIWETGNNPLSELNLSCNLLVKLQKPYHIPNCLWILDLHSNKFHGEWRCDKSWPNLQILDISSNNFSGSLHGLNFSTWRGMMLQSDAHLRTYRSVSNLLGGDIFYYKDEVTLTVKGIVVNLVKIWPDFTSIDLSCNNFHGSIPDEVGNLSSLYFLNLSQNALTASIPKSMGALTELGSLDLSFNQLRGRIPEELARLTFLSILNLSYNELVGMIPIGPQFQTFSADSFEGNTGLCGFPLNTSCSIDGNGSRPPKEKDEDEEEIEWEYMCAAVGYVVGLGSFAWILLFWRRFRKTYFEKIEEVAENILDRRDHRRRRRHGRTSVARRNEVRKR</sequence>
<dbReference type="InterPro" id="IPR046956">
    <property type="entry name" value="RLP23-like"/>
</dbReference>
<dbReference type="Gene3D" id="3.80.10.10">
    <property type="entry name" value="Ribonuclease Inhibitor"/>
    <property type="match status" value="1"/>
</dbReference>
<comment type="subcellular location">
    <subcellularLocation>
        <location evidence="1">Membrane</location>
        <topology evidence="1">Single-pass type I membrane protein</topology>
    </subcellularLocation>
</comment>
<evidence type="ECO:0000256" key="10">
    <source>
        <dbReference type="SAM" id="MobiDB-lite"/>
    </source>
</evidence>
<evidence type="ECO:0000256" key="2">
    <source>
        <dbReference type="ARBA" id="ARBA00009592"/>
    </source>
</evidence>
<gene>
    <name evidence="12" type="ORF">C2S53_019881</name>
</gene>
<protein>
    <submittedName>
        <fullName evidence="12">Uncharacterized protein</fullName>
    </submittedName>
</protein>
<reference evidence="12 13" key="1">
    <citation type="journal article" date="2021" name="Nat. Commun.">
        <title>Incipient diploidization of the medicinal plant Perilla within 10,000 years.</title>
        <authorList>
            <person name="Zhang Y."/>
            <person name="Shen Q."/>
            <person name="Leng L."/>
            <person name="Zhang D."/>
            <person name="Chen S."/>
            <person name="Shi Y."/>
            <person name="Ning Z."/>
            <person name="Chen S."/>
        </authorList>
    </citation>
    <scope>NUCLEOTIDE SEQUENCE [LARGE SCALE GENOMIC DNA]</scope>
    <source>
        <strain evidence="13">cv. PC099</strain>
    </source>
</reference>
<keyword evidence="6" id="KW-0677">Repeat</keyword>
<keyword evidence="7 11" id="KW-1133">Transmembrane helix</keyword>
<dbReference type="PANTHER" id="PTHR48063">
    <property type="entry name" value="LRR RECEPTOR-LIKE KINASE"/>
    <property type="match status" value="1"/>
</dbReference>
<dbReference type="InterPro" id="IPR032675">
    <property type="entry name" value="LRR_dom_sf"/>
</dbReference>
<feature type="transmembrane region" description="Helical" evidence="11">
    <location>
        <begin position="610"/>
        <end position="633"/>
    </location>
</feature>
<keyword evidence="4 11" id="KW-0812">Transmembrane</keyword>
<feature type="region of interest" description="Disordered" evidence="10">
    <location>
        <begin position="167"/>
        <end position="201"/>
    </location>
</feature>
<dbReference type="FunFam" id="3.80.10.10:FF:000111">
    <property type="entry name" value="LRR receptor-like serine/threonine-protein kinase ERECTA"/>
    <property type="match status" value="1"/>
</dbReference>
<evidence type="ECO:0000313" key="13">
    <source>
        <dbReference type="Proteomes" id="UP001190926"/>
    </source>
</evidence>